<feature type="region of interest" description="Disordered" evidence="1">
    <location>
        <begin position="44"/>
        <end position="63"/>
    </location>
</feature>
<keyword evidence="3" id="KW-1185">Reference proteome</keyword>
<evidence type="ECO:0000313" key="3">
    <source>
        <dbReference type="Proteomes" id="UP000324222"/>
    </source>
</evidence>
<protein>
    <submittedName>
        <fullName evidence="2">Uncharacterized protein</fullName>
    </submittedName>
</protein>
<name>A0A5B7KAZ1_PORTR</name>
<sequence>MKDLREENFSTALTEKNFMYLRWEVLDINLHFCTTQQQTGRLESAVTAHASQHKGDTLEVGER</sequence>
<proteinExistence type="predicted"/>
<accession>A0A5B7KAZ1</accession>
<gene>
    <name evidence="2" type="ORF">E2C01_101888</name>
</gene>
<dbReference type="Proteomes" id="UP000324222">
    <property type="component" value="Unassembled WGS sequence"/>
</dbReference>
<evidence type="ECO:0000313" key="2">
    <source>
        <dbReference type="EMBL" id="MPD06101.1"/>
    </source>
</evidence>
<reference evidence="2 3" key="1">
    <citation type="submission" date="2019-05" db="EMBL/GenBank/DDBJ databases">
        <title>Another draft genome of Portunus trituberculatus and its Hox gene families provides insights of decapod evolution.</title>
        <authorList>
            <person name="Jeong J.-H."/>
            <person name="Song I."/>
            <person name="Kim S."/>
            <person name="Choi T."/>
            <person name="Kim D."/>
            <person name="Ryu S."/>
            <person name="Kim W."/>
        </authorList>
    </citation>
    <scope>NUCLEOTIDE SEQUENCE [LARGE SCALE GENOMIC DNA]</scope>
    <source>
        <tissue evidence="2">Muscle</tissue>
    </source>
</reference>
<comment type="caution">
    <text evidence="2">The sequence shown here is derived from an EMBL/GenBank/DDBJ whole genome shotgun (WGS) entry which is preliminary data.</text>
</comment>
<organism evidence="2 3">
    <name type="scientific">Portunus trituberculatus</name>
    <name type="common">Swimming crab</name>
    <name type="synonym">Neptunus trituberculatus</name>
    <dbReference type="NCBI Taxonomy" id="210409"/>
    <lineage>
        <taxon>Eukaryota</taxon>
        <taxon>Metazoa</taxon>
        <taxon>Ecdysozoa</taxon>
        <taxon>Arthropoda</taxon>
        <taxon>Crustacea</taxon>
        <taxon>Multicrustacea</taxon>
        <taxon>Malacostraca</taxon>
        <taxon>Eumalacostraca</taxon>
        <taxon>Eucarida</taxon>
        <taxon>Decapoda</taxon>
        <taxon>Pleocyemata</taxon>
        <taxon>Brachyura</taxon>
        <taxon>Eubrachyura</taxon>
        <taxon>Portunoidea</taxon>
        <taxon>Portunidae</taxon>
        <taxon>Portuninae</taxon>
        <taxon>Portunus</taxon>
    </lineage>
</organism>
<dbReference type="EMBL" id="VSRR010149400">
    <property type="protein sequence ID" value="MPD06101.1"/>
    <property type="molecule type" value="Genomic_DNA"/>
</dbReference>
<evidence type="ECO:0000256" key="1">
    <source>
        <dbReference type="SAM" id="MobiDB-lite"/>
    </source>
</evidence>
<feature type="compositionally biased region" description="Basic and acidic residues" evidence="1">
    <location>
        <begin position="53"/>
        <end position="63"/>
    </location>
</feature>
<dbReference type="AlphaFoldDB" id="A0A5B7KAZ1"/>